<feature type="domain" description="YCII-related" evidence="2">
    <location>
        <begin position="6"/>
        <end position="84"/>
    </location>
</feature>
<gene>
    <name evidence="3" type="ORF">EHE22_24825</name>
</gene>
<dbReference type="PANTHER" id="PTHR37828:SF1">
    <property type="entry name" value="YCII-RELATED DOMAIN-CONTAINING PROTEIN"/>
    <property type="match status" value="1"/>
</dbReference>
<comment type="similarity">
    <text evidence="1">Belongs to the YciI family.</text>
</comment>
<dbReference type="EMBL" id="PKQI01000004">
    <property type="protein sequence ID" value="NNV23608.1"/>
    <property type="molecule type" value="Genomic_DNA"/>
</dbReference>
<dbReference type="Proteomes" id="UP000526233">
    <property type="component" value="Unassembled WGS sequence"/>
</dbReference>
<reference evidence="3 4" key="1">
    <citation type="submission" date="2018-11" db="EMBL/GenBank/DDBJ databases">
        <title>Genome sequencing and analysis.</title>
        <authorList>
            <person name="Huang Y.-T."/>
        </authorList>
    </citation>
    <scope>NUCLEOTIDE SEQUENCE [LARGE SCALE GENOMIC DNA]</scope>
    <source>
        <strain evidence="3 4">SHIN</strain>
    </source>
</reference>
<comment type="caution">
    <text evidence="3">The sequence shown here is derived from an EMBL/GenBank/DDBJ whole genome shotgun (WGS) entry which is preliminary data.</text>
</comment>
<evidence type="ECO:0000313" key="4">
    <source>
        <dbReference type="Proteomes" id="UP000526233"/>
    </source>
</evidence>
<dbReference type="InterPro" id="IPR005545">
    <property type="entry name" value="YCII"/>
</dbReference>
<dbReference type="InterPro" id="IPR011008">
    <property type="entry name" value="Dimeric_a/b-barrel"/>
</dbReference>
<accession>A0A7Y3WZT9</accession>
<organism evidence="3 4">
    <name type="scientific">Brucella pseudogrignonensis</name>
    <dbReference type="NCBI Taxonomy" id="419475"/>
    <lineage>
        <taxon>Bacteria</taxon>
        <taxon>Pseudomonadati</taxon>
        <taxon>Pseudomonadota</taxon>
        <taxon>Alphaproteobacteria</taxon>
        <taxon>Hyphomicrobiales</taxon>
        <taxon>Brucellaceae</taxon>
        <taxon>Brucella/Ochrobactrum group</taxon>
        <taxon>Brucella</taxon>
    </lineage>
</organism>
<dbReference type="AlphaFoldDB" id="A0A7Y3WZT9"/>
<dbReference type="SUPFAM" id="SSF54909">
    <property type="entry name" value="Dimeric alpha+beta barrel"/>
    <property type="match status" value="1"/>
</dbReference>
<name>A0A7Y3WZT9_9HYPH</name>
<sequence>MNVLYIVILSYMRPLNEIDAHLPEHIEWLDKGYAEGVFLASGRRIPRIGGVIIAKAESLESLQERMREDPFQRLGLSKADILPFEPSRCVEAFKAVLA</sequence>
<evidence type="ECO:0000313" key="3">
    <source>
        <dbReference type="EMBL" id="NNV23608.1"/>
    </source>
</evidence>
<dbReference type="Pfam" id="PF03795">
    <property type="entry name" value="YCII"/>
    <property type="match status" value="1"/>
</dbReference>
<dbReference type="RefSeq" id="WP_094543958.1">
    <property type="nucleotide sequence ID" value="NZ_CAXURC020000003.1"/>
</dbReference>
<protein>
    <recommendedName>
        <fullName evidence="2">YCII-related domain-containing protein</fullName>
    </recommendedName>
</protein>
<dbReference type="Gene3D" id="3.30.70.1060">
    <property type="entry name" value="Dimeric alpha+beta barrel"/>
    <property type="match status" value="1"/>
</dbReference>
<dbReference type="PANTHER" id="PTHR37828">
    <property type="entry name" value="GSR2449 PROTEIN"/>
    <property type="match status" value="1"/>
</dbReference>
<evidence type="ECO:0000259" key="2">
    <source>
        <dbReference type="Pfam" id="PF03795"/>
    </source>
</evidence>
<evidence type="ECO:0000256" key="1">
    <source>
        <dbReference type="ARBA" id="ARBA00007689"/>
    </source>
</evidence>
<proteinExistence type="inferred from homology"/>